<dbReference type="SUPFAM" id="SSF47384">
    <property type="entry name" value="Homodimeric domain of signal transducing histidine kinase"/>
    <property type="match status" value="1"/>
</dbReference>
<evidence type="ECO:0000313" key="5">
    <source>
        <dbReference type="Proteomes" id="UP000264330"/>
    </source>
</evidence>
<comment type="catalytic activity">
    <reaction evidence="1">
        <text>ATP + protein L-histidine = ADP + protein N-phospho-L-histidine.</text>
        <dbReference type="EC" id="2.7.13.3"/>
    </reaction>
</comment>
<evidence type="ECO:0000256" key="1">
    <source>
        <dbReference type="ARBA" id="ARBA00000085"/>
    </source>
</evidence>
<dbReference type="Gene3D" id="1.10.287.130">
    <property type="match status" value="1"/>
</dbReference>
<dbReference type="Proteomes" id="UP000264330">
    <property type="component" value="Unassembled WGS sequence"/>
</dbReference>
<dbReference type="GO" id="GO:0000155">
    <property type="term" value="F:phosphorelay sensor kinase activity"/>
    <property type="evidence" value="ECO:0007669"/>
    <property type="project" value="InterPro"/>
</dbReference>
<feature type="domain" description="Signal transduction histidine kinase dimerisation/phosphoacceptor" evidence="3">
    <location>
        <begin position="226"/>
        <end position="280"/>
    </location>
</feature>
<dbReference type="EMBL" id="DPMF01000240">
    <property type="protein sequence ID" value="HCV81389.1"/>
    <property type="molecule type" value="Genomic_DNA"/>
</dbReference>
<dbReference type="InterPro" id="IPR003661">
    <property type="entry name" value="HisK_dim/P_dom"/>
</dbReference>
<comment type="caution">
    <text evidence="4">The sequence shown here is derived from an EMBL/GenBank/DDBJ whole genome shotgun (WGS) entry which is preliminary data.</text>
</comment>
<reference evidence="4 5" key="1">
    <citation type="journal article" date="2018" name="Nat. Biotechnol.">
        <title>A standardized bacterial taxonomy based on genome phylogeny substantially revises the tree of life.</title>
        <authorList>
            <person name="Parks D.H."/>
            <person name="Chuvochina M."/>
            <person name="Waite D.W."/>
            <person name="Rinke C."/>
            <person name="Skarshewski A."/>
            <person name="Chaumeil P.A."/>
            <person name="Hugenholtz P."/>
        </authorList>
    </citation>
    <scope>NUCLEOTIDE SEQUENCE [LARGE SCALE GENOMIC DNA]</scope>
    <source>
        <strain evidence="4">UBA9359</strain>
    </source>
</reference>
<keyword evidence="4" id="KW-0808">Transferase</keyword>
<sequence length="296" mass="34656">MSPIQNNASQLYRITYEAYSKFANGINRCSNFQEIGKVAEKHLKYIFNFHVIKLIIEKDNKFMEYSLCGNNIWFGQKSLADLNNEELNLFKTGIPIRTAHIPENIAQGKLDISKLKNPYLWSWLFNKDDHKMIVSLVADEERVFNSRDIEILKLAADCFDAKFKELNLKREIAKKNRILQGALTTIQNKNEEIYKINRNQKETIKKRTEEIVKKNEKLLKISVLNAHNIKEPLSRIQGIIELFDLMDDESCRQELLPRLKSSVNEMDEIVREVIDMASRELIELKVKIDDPNHFSR</sequence>
<dbReference type="RefSeq" id="WP_013072322.1">
    <property type="nucleotide sequence ID" value="NZ_CAJXAW010000061.1"/>
</dbReference>
<evidence type="ECO:0000313" key="4">
    <source>
        <dbReference type="EMBL" id="HCV81389.1"/>
    </source>
</evidence>
<dbReference type="EC" id="2.7.13.3" evidence="2"/>
<name>A0A3D5IZU0_9FLAO</name>
<dbReference type="AlphaFoldDB" id="A0A3D5IZU0"/>
<dbReference type="OMA" id="ANGINRC"/>
<organism evidence="4 5">
    <name type="scientific">Zunongwangia profunda</name>
    <dbReference type="NCBI Taxonomy" id="398743"/>
    <lineage>
        <taxon>Bacteria</taxon>
        <taxon>Pseudomonadati</taxon>
        <taxon>Bacteroidota</taxon>
        <taxon>Flavobacteriia</taxon>
        <taxon>Flavobacteriales</taxon>
        <taxon>Flavobacteriaceae</taxon>
        <taxon>Zunongwangia</taxon>
    </lineage>
</organism>
<protein>
    <recommendedName>
        <fullName evidence="2">histidine kinase</fullName>
        <ecNumber evidence="2">2.7.13.3</ecNumber>
    </recommendedName>
</protein>
<dbReference type="CDD" id="cd00082">
    <property type="entry name" value="HisKA"/>
    <property type="match status" value="1"/>
</dbReference>
<dbReference type="Pfam" id="PF00512">
    <property type="entry name" value="HisKA"/>
    <property type="match status" value="1"/>
</dbReference>
<accession>A0A3D5IZU0</accession>
<gene>
    <name evidence="4" type="ORF">DGQ38_10105</name>
</gene>
<keyword evidence="4" id="KW-0418">Kinase</keyword>
<proteinExistence type="predicted"/>
<evidence type="ECO:0000256" key="2">
    <source>
        <dbReference type="ARBA" id="ARBA00012438"/>
    </source>
</evidence>
<dbReference type="InterPro" id="IPR036097">
    <property type="entry name" value="HisK_dim/P_sf"/>
</dbReference>
<evidence type="ECO:0000259" key="3">
    <source>
        <dbReference type="Pfam" id="PF00512"/>
    </source>
</evidence>